<comment type="pathway">
    <text evidence="4">Cofactor metabolism; pyridoxal 5'-phosphate salvage; pyridoxal 5'-phosphate from pyridoxine 5'-phosphate: step 1/1.</text>
</comment>
<proteinExistence type="inferred from homology"/>
<dbReference type="Proteomes" id="UP001642483">
    <property type="component" value="Unassembled WGS sequence"/>
</dbReference>
<evidence type="ECO:0000256" key="3">
    <source>
        <dbReference type="ARBA" id="ARBA00004738"/>
    </source>
</evidence>
<dbReference type="PROSITE" id="PS01064">
    <property type="entry name" value="PYRIDOX_OXIDASE"/>
    <property type="match status" value="1"/>
</dbReference>
<evidence type="ECO:0000256" key="7">
    <source>
        <dbReference type="ARBA" id="ARBA00022630"/>
    </source>
</evidence>
<feature type="domain" description="Pyridoxine 5'-phosphate oxidase dimerisation C-terminal" evidence="11">
    <location>
        <begin position="162"/>
        <end position="212"/>
    </location>
</feature>
<dbReference type="SUPFAM" id="SSF50475">
    <property type="entry name" value="FMN-binding split barrel"/>
    <property type="match status" value="1"/>
</dbReference>
<evidence type="ECO:0000256" key="6">
    <source>
        <dbReference type="ARBA" id="ARBA00012801"/>
    </source>
</evidence>
<evidence type="ECO:0000313" key="13">
    <source>
        <dbReference type="Proteomes" id="UP001642483"/>
    </source>
</evidence>
<comment type="cofactor">
    <cofactor evidence="1">
        <name>FMN</name>
        <dbReference type="ChEBI" id="CHEBI:58210"/>
    </cofactor>
</comment>
<evidence type="ECO:0000256" key="4">
    <source>
        <dbReference type="ARBA" id="ARBA00005037"/>
    </source>
</evidence>
<gene>
    <name evidence="12" type="ORF">CVLEPA_LOCUS8067</name>
</gene>
<protein>
    <recommendedName>
        <fullName evidence="6">pyridoxal 5'-phosphate synthase</fullName>
        <ecNumber evidence="6">1.4.3.5</ecNumber>
    </recommendedName>
</protein>
<dbReference type="InterPro" id="IPR011576">
    <property type="entry name" value="Pyridox_Oxase_N"/>
</dbReference>
<feature type="domain" description="Pyridoxamine 5'-phosphate oxidase N-terminal" evidence="10">
    <location>
        <begin position="28"/>
        <end position="146"/>
    </location>
</feature>
<evidence type="ECO:0000313" key="12">
    <source>
        <dbReference type="EMBL" id="CAK8678115.1"/>
    </source>
</evidence>
<reference evidence="12 13" key="1">
    <citation type="submission" date="2024-02" db="EMBL/GenBank/DDBJ databases">
        <authorList>
            <person name="Daric V."/>
            <person name="Darras S."/>
        </authorList>
    </citation>
    <scope>NUCLEOTIDE SEQUENCE [LARGE SCALE GENOMIC DNA]</scope>
</reference>
<evidence type="ECO:0000259" key="11">
    <source>
        <dbReference type="Pfam" id="PF10590"/>
    </source>
</evidence>
<evidence type="ECO:0000256" key="9">
    <source>
        <dbReference type="ARBA" id="ARBA00023002"/>
    </source>
</evidence>
<keyword evidence="9" id="KW-0560">Oxidoreductase</keyword>
<dbReference type="InterPro" id="IPR019740">
    <property type="entry name" value="Pyridox_Oxase_CS"/>
</dbReference>
<name>A0ABP0FEL4_CLALP</name>
<dbReference type="InterPro" id="IPR012349">
    <property type="entry name" value="Split_barrel_FMN-bd"/>
</dbReference>
<dbReference type="PANTHER" id="PTHR10851:SF0">
    <property type="entry name" value="PYRIDOXINE-5'-PHOSPHATE OXIDASE"/>
    <property type="match status" value="1"/>
</dbReference>
<evidence type="ECO:0000256" key="1">
    <source>
        <dbReference type="ARBA" id="ARBA00001917"/>
    </source>
</evidence>
<dbReference type="Gene3D" id="2.30.110.10">
    <property type="entry name" value="Electron Transport, Fmn-binding Protein, Chain A"/>
    <property type="match status" value="1"/>
</dbReference>
<sequence length="212" mass="24451">MSQGDLVSKDPFKQFDNWFKLAKSNPEIVEPHSMTLATVKEDGRPAARTVLLMGYDEKGFKFFTNNQSAKASELTATPYASLVFYWVQICRSIRIEGKVEKLPQEITEDYFARRPQTSQLAALISPNQSSAIESRSILTQRLNELQGKFKDDSPPLPEFMSAYIVIPDSIEFWQGQSTRMHDRILFTKKENRIDSEFLHYGENGWVYQRLEP</sequence>
<comment type="function">
    <text evidence="2">Catalyzes the oxidation of either pyridoxine 5'-phosphate (PNP) or pyridoxamine 5'-phosphate (PMP) into pyridoxal 5'-phosphate (PLP).</text>
</comment>
<dbReference type="InterPro" id="IPR019576">
    <property type="entry name" value="Pyridoxamine_oxidase_dimer_C"/>
</dbReference>
<keyword evidence="13" id="KW-1185">Reference proteome</keyword>
<accession>A0ABP0FEL4</accession>
<dbReference type="PANTHER" id="PTHR10851">
    <property type="entry name" value="PYRIDOXINE-5-PHOSPHATE OXIDASE"/>
    <property type="match status" value="1"/>
</dbReference>
<evidence type="ECO:0000259" key="10">
    <source>
        <dbReference type="Pfam" id="PF01243"/>
    </source>
</evidence>
<dbReference type="Pfam" id="PF01243">
    <property type="entry name" value="PNPOx_N"/>
    <property type="match status" value="1"/>
</dbReference>
<dbReference type="NCBIfam" id="NF004231">
    <property type="entry name" value="PRK05679.1"/>
    <property type="match status" value="1"/>
</dbReference>
<evidence type="ECO:0000256" key="2">
    <source>
        <dbReference type="ARBA" id="ARBA00003691"/>
    </source>
</evidence>
<dbReference type="EC" id="1.4.3.5" evidence="6"/>
<organism evidence="12 13">
    <name type="scientific">Clavelina lepadiformis</name>
    <name type="common">Light-bulb sea squirt</name>
    <name type="synonym">Ascidia lepadiformis</name>
    <dbReference type="NCBI Taxonomy" id="159417"/>
    <lineage>
        <taxon>Eukaryota</taxon>
        <taxon>Metazoa</taxon>
        <taxon>Chordata</taxon>
        <taxon>Tunicata</taxon>
        <taxon>Ascidiacea</taxon>
        <taxon>Aplousobranchia</taxon>
        <taxon>Clavelinidae</taxon>
        <taxon>Clavelina</taxon>
    </lineage>
</organism>
<keyword evidence="7" id="KW-0285">Flavoprotein</keyword>
<comment type="similarity">
    <text evidence="5">Belongs to the pyridoxamine 5'-phosphate oxidase family.</text>
</comment>
<dbReference type="Pfam" id="PF10590">
    <property type="entry name" value="PNP_phzG_C"/>
    <property type="match status" value="1"/>
</dbReference>
<comment type="pathway">
    <text evidence="3">Cofactor metabolism; pyridoxal 5'-phosphate salvage; pyridoxal 5'-phosphate from pyridoxamine 5'-phosphate: step 1/1.</text>
</comment>
<dbReference type="NCBIfam" id="TIGR00558">
    <property type="entry name" value="pdxH"/>
    <property type="match status" value="1"/>
</dbReference>
<evidence type="ECO:0000256" key="8">
    <source>
        <dbReference type="ARBA" id="ARBA00022643"/>
    </source>
</evidence>
<dbReference type="EMBL" id="CAWYQH010000046">
    <property type="protein sequence ID" value="CAK8678115.1"/>
    <property type="molecule type" value="Genomic_DNA"/>
</dbReference>
<dbReference type="InterPro" id="IPR000659">
    <property type="entry name" value="Pyridox_Oxase"/>
</dbReference>
<keyword evidence="8" id="KW-0288">FMN</keyword>
<dbReference type="PIRSF" id="PIRSF000190">
    <property type="entry name" value="Pyd_amn-ph_oxd"/>
    <property type="match status" value="1"/>
</dbReference>
<evidence type="ECO:0000256" key="5">
    <source>
        <dbReference type="ARBA" id="ARBA00007301"/>
    </source>
</evidence>
<comment type="caution">
    <text evidence="12">The sequence shown here is derived from an EMBL/GenBank/DDBJ whole genome shotgun (WGS) entry which is preliminary data.</text>
</comment>